<proteinExistence type="predicted"/>
<protein>
    <submittedName>
        <fullName evidence="1">DUF2334 domain-containing protein</fullName>
    </submittedName>
</protein>
<dbReference type="InterPro" id="IPR011330">
    <property type="entry name" value="Glyco_hydro/deAcase_b/a-brl"/>
</dbReference>
<accession>A0A3E3HZP6</accession>
<comment type="caution">
    <text evidence="1">The sequence shown here is derived from an EMBL/GenBank/DDBJ whole genome shotgun (WGS) entry which is preliminary data.</text>
</comment>
<dbReference type="InterPro" id="IPR018763">
    <property type="entry name" value="DUF2334"/>
</dbReference>
<gene>
    <name evidence="1" type="ORF">DXC51_19855</name>
</gene>
<dbReference type="RefSeq" id="WP_117545230.1">
    <property type="nucleotide sequence ID" value="NZ_CALBAU010000316.1"/>
</dbReference>
<dbReference type="SUPFAM" id="SSF88713">
    <property type="entry name" value="Glycoside hydrolase/deacetylase"/>
    <property type="match status" value="1"/>
</dbReference>
<keyword evidence="2" id="KW-1185">Reference proteome</keyword>
<dbReference type="Proteomes" id="UP000260812">
    <property type="component" value="Unassembled WGS sequence"/>
</dbReference>
<evidence type="ECO:0000313" key="2">
    <source>
        <dbReference type="Proteomes" id="UP000260812"/>
    </source>
</evidence>
<dbReference type="GO" id="GO:0005975">
    <property type="term" value="P:carbohydrate metabolic process"/>
    <property type="evidence" value="ECO:0007669"/>
    <property type="project" value="InterPro"/>
</dbReference>
<reference evidence="1" key="1">
    <citation type="submission" date="2018-08" db="EMBL/GenBank/DDBJ databases">
        <title>A genome reference for cultivated species of the human gut microbiota.</title>
        <authorList>
            <person name="Zou Y."/>
            <person name="Xue W."/>
            <person name="Luo G."/>
        </authorList>
    </citation>
    <scope>NUCLEOTIDE SEQUENCE [LARGE SCALE GENOMIC DNA]</scope>
    <source>
        <strain evidence="1">TF05-5AC</strain>
    </source>
</reference>
<name>A0A3E3HZP6_9FIRM</name>
<evidence type="ECO:0000313" key="1">
    <source>
        <dbReference type="EMBL" id="RGE57312.1"/>
    </source>
</evidence>
<organism evidence="1 2">
    <name type="scientific">Eisenbergiella massiliensis</name>
    <dbReference type="NCBI Taxonomy" id="1720294"/>
    <lineage>
        <taxon>Bacteria</taxon>
        <taxon>Bacillati</taxon>
        <taxon>Bacillota</taxon>
        <taxon>Clostridia</taxon>
        <taxon>Lachnospirales</taxon>
        <taxon>Lachnospiraceae</taxon>
        <taxon>Eisenbergiella</taxon>
    </lineage>
</organism>
<dbReference type="EMBL" id="QVLV01000016">
    <property type="protein sequence ID" value="RGE57312.1"/>
    <property type="molecule type" value="Genomic_DNA"/>
</dbReference>
<dbReference type="AlphaFoldDB" id="A0A3E3HZP6"/>
<dbReference type="GeneID" id="97989064"/>
<dbReference type="Gene3D" id="3.20.20.370">
    <property type="entry name" value="Glycoside hydrolase/deacetylase"/>
    <property type="match status" value="1"/>
</dbReference>
<sequence length="245" mass="28328">MKIAIRMDDITADMNWKNFLALKELFDRHGICPLIGVVPDNRDENLRMDPPREDFWEYLGKLRGQGWVIAQHGQYHRYTTQKGGCFPLNRFSEYAGVPYEKQKSMIEEGKKILEEKGIRTDIFMAPGHTFDRNTLKALRECGFRYLTDGFGKAPYSREGLTFLPISSRKKDCFKDREGYTTLVIHANGMSETEIGWYERMLAEYPDRFISYGQLLALPVTKRGFAGNLAEYIQASCKRILVKLLS</sequence>
<dbReference type="Pfam" id="PF10096">
    <property type="entry name" value="DUF2334"/>
    <property type="match status" value="1"/>
</dbReference>